<dbReference type="InterPro" id="IPR016024">
    <property type="entry name" value="ARM-type_fold"/>
</dbReference>
<dbReference type="InterPro" id="IPR050781">
    <property type="entry name" value="CWC22_splicing_factor"/>
</dbReference>
<feature type="region of interest" description="Disordered" evidence="9">
    <location>
        <begin position="1"/>
        <end position="63"/>
    </location>
</feature>
<comment type="subcellular location">
    <subcellularLocation>
        <location evidence="1">Nucleus</location>
    </subcellularLocation>
</comment>
<comment type="caution">
    <text evidence="11">The sequence shown here is derived from an EMBL/GenBank/DDBJ whole genome shotgun (WGS) entry which is preliminary data.</text>
</comment>
<sequence>MMLSAVRLPTPPPQDPNPSTYNPRKRSPPSRSPSPVHRRSPPRNGFGGGSVLKDARSNVADERERHLTERLRQRAAEPVDSKPLTAEDKQELAKKEYNKLLSARSGGTYVPPARLRALQSQVTDKASKEYQRMAWEALKKSINGLVNKINVGNIKNIVPELFGENLIRGKGLFCRSIQRSQAQALPFSPVYAAMVAIVNTKLPQVGELLVKRLIVQFKKAFKRNDKPVLIASTTFLAQLTNVQVCHEMIAAQILLLLLHHPTDDSVEIAVNLTRECGQHLEEMNPAIANAIFDQFRHILNDSDIETRTQYMIEVLFQVRKDKYKDNVSVPEDLDLVEEEDQITHRIGLDDELDVEDGLNIFKYDAEFEEHEEAYRKLKSEILGEADGEDDGDEYESGSGSESGPEETAERELEIKDQTNTDLVNLRRTIYLTIMSSIDFEEACHKLMKITLPAGQESELPSMIVECCSQEKTYSKFFGLLGERFAKLNRLWATEFEASFEHYFSTIHRFETNRLRNIARFWGHMLSSDATGWHVLSIIHLNEEETTSSSRIFIKILIQDLAEALGMAKLQARLKDPLQHSYFEGLFPLDNPRNTRFSINYFTSIGMGGLTEDMREHLKNAPKPAAVIAPPEPESDSEMRPRGRYHVHHRAREQHGAVNSPQAGLERLHEESLVEVERDEHRRDVALGEHDPLHLPIFPVPLRLEENAEGEARHTRLAVAHHLRDQIVAAEATVEGRRAENQASSQQQPAVDINSFYQEEASRRRSPGRKGQGKSRRKNETGGEDTERSAWGLPQELTSPPSILSQLHASMPPPPSALSNGVPSPRLEAWDASSPTRKSDVPGPNTTEWAQNIPYGRSPPREYSNGASRAGSPPEYRQALDPELRGGFSHTSPPTSPRAAYRQPVQRTNEYQSFGNYMGSSPPNRRPLSMNSQNSHYPPAPHHQQAHYYAAPEIDLGHPKPVPDDRVPGEGFCCVFDSLSSSGQETSGTTENVLLVGFDHGLNIYQVGKKHFDPVGRLEGLRGSVIGAKILHSQCISDKSVQPLVAVVVHGPFVSSGASSKPGINAVIEEFEPSRSEMQALQVAATTHYQTTVEIYSLRKGQHMGTLFRSPKVEFEGGTSHIIVPPPVGDLSIQAKGRFLIIGSGISGEVFIFERTLHGSGETSPSFRCIGKVWTRTGPQKTRSVSTSSNESGPTRLHDALAAGTRRSNAVILSLSNRWLAIAPPSSSAQSTLNGIIESDGSGQQAPGVSSHAPTVEPQISCDLETPEGEGLLNKAARDIAQGFLKTAQWVGSEGKQAWSNYWSKSSEQNQQGSTVPLSNPGLSALPNQQGFPPTHAQDNLVNRARNLPALVSILDLEKLSNSLPSKNASVLQPLATFSLPTGCSLLSFSPNGLHLLTASAKGDVEHVWDLMRMVHGEPGRAGDLDVSPKSPSVRQIAKITRMTEARIVDVVWTEPKGDRLAIITDRGTVHINDLPSSAFLWPPPRRILRSTTTASNLSATSATNDDTIRPASAGAGTTFSSAFGVFTGKTQPLFDAVRGRRPSIGSGFSGFGGMTLTAGIGAKSGRAVAAGFNRSVGAAATGTVNTIRHLGENRIALPSSQSPVVPGCVRWLSGKGLGRIAITGGGLVRIYSIRQSSNSKPRQRRPSVFGDRPVEFSLPKEPGLTQHIPSKQLLISRSPPEPSIPRGSFWLPQSALPVSSTSKLETHPLSYAELDTSLAYQPFHTDRRVNLYVYGDDVTSVVPTSSPGTSTWIFGEPIPATKISIGSTGHEDADANLEQATPSRMENVISMKGNVEEGQQIVVTTRRKRSAKNEGIVAGAQDEIFEDDCEILDFAEERV</sequence>
<feature type="compositionally biased region" description="Basic and acidic residues" evidence="9">
    <location>
        <begin position="777"/>
        <end position="787"/>
    </location>
</feature>
<dbReference type="SMART" id="SM00544">
    <property type="entry name" value="MA3"/>
    <property type="match status" value="1"/>
</dbReference>
<dbReference type="EMBL" id="CAJPDT010000010">
    <property type="protein sequence ID" value="CAF9912585.1"/>
    <property type="molecule type" value="Genomic_DNA"/>
</dbReference>
<dbReference type="InterPro" id="IPR036322">
    <property type="entry name" value="WD40_repeat_dom_sf"/>
</dbReference>
<dbReference type="InterPro" id="IPR003891">
    <property type="entry name" value="Initiation_fac_eIF4g_MI"/>
</dbReference>
<dbReference type="OrthoDB" id="3938623at2759"/>
<accession>A0A8H3EVU5</accession>
<dbReference type="GO" id="GO:0071013">
    <property type="term" value="C:catalytic step 2 spliceosome"/>
    <property type="evidence" value="ECO:0007669"/>
    <property type="project" value="TreeGrafter"/>
</dbReference>
<evidence type="ECO:0000256" key="6">
    <source>
        <dbReference type="ARBA" id="ARBA00023242"/>
    </source>
</evidence>
<evidence type="ECO:0000256" key="1">
    <source>
        <dbReference type="ARBA" id="ARBA00004123"/>
    </source>
</evidence>
<dbReference type="SUPFAM" id="SSF48371">
    <property type="entry name" value="ARM repeat"/>
    <property type="match status" value="1"/>
</dbReference>
<feature type="region of interest" description="Disordered" evidence="9">
    <location>
        <begin position="380"/>
        <end position="411"/>
    </location>
</feature>
<dbReference type="FunFam" id="1.25.40.180:FF:000004">
    <property type="entry name" value="pre-mRNA-splicing factor CWC22 homolog"/>
    <property type="match status" value="1"/>
</dbReference>
<evidence type="ECO:0000256" key="3">
    <source>
        <dbReference type="ARBA" id="ARBA00022664"/>
    </source>
</evidence>
<reference evidence="11" key="1">
    <citation type="submission" date="2021-03" db="EMBL/GenBank/DDBJ databases">
        <authorList>
            <person name="Tagirdzhanova G."/>
        </authorList>
    </citation>
    <scope>NUCLEOTIDE SEQUENCE</scope>
</reference>
<keyword evidence="3" id="KW-0507">mRNA processing</keyword>
<feature type="region of interest" description="Disordered" evidence="9">
    <location>
        <begin position="1491"/>
        <end position="1510"/>
    </location>
</feature>
<evidence type="ECO:0000256" key="4">
    <source>
        <dbReference type="ARBA" id="ARBA00022728"/>
    </source>
</evidence>
<dbReference type="GO" id="GO:0003723">
    <property type="term" value="F:RNA binding"/>
    <property type="evidence" value="ECO:0007669"/>
    <property type="project" value="InterPro"/>
</dbReference>
<dbReference type="SMART" id="SM00543">
    <property type="entry name" value="MIF4G"/>
    <property type="match status" value="1"/>
</dbReference>
<evidence type="ECO:0000256" key="2">
    <source>
        <dbReference type="ARBA" id="ARBA00006856"/>
    </source>
</evidence>
<name>A0A8H3EVU5_9LECA</name>
<feature type="compositionally biased region" description="Polar residues" evidence="9">
    <location>
        <begin position="795"/>
        <end position="807"/>
    </location>
</feature>
<dbReference type="SUPFAM" id="SSF50978">
    <property type="entry name" value="WD40 repeat-like"/>
    <property type="match status" value="1"/>
</dbReference>
<organism evidence="11 12">
    <name type="scientific">Imshaugia aleurites</name>
    <dbReference type="NCBI Taxonomy" id="172621"/>
    <lineage>
        <taxon>Eukaryota</taxon>
        <taxon>Fungi</taxon>
        <taxon>Dikarya</taxon>
        <taxon>Ascomycota</taxon>
        <taxon>Pezizomycotina</taxon>
        <taxon>Lecanoromycetes</taxon>
        <taxon>OSLEUM clade</taxon>
        <taxon>Lecanoromycetidae</taxon>
        <taxon>Lecanorales</taxon>
        <taxon>Lecanorineae</taxon>
        <taxon>Parmeliaceae</taxon>
        <taxon>Imshaugia</taxon>
    </lineage>
</organism>
<feature type="compositionally biased region" description="Acidic residues" evidence="9">
    <location>
        <begin position="383"/>
        <end position="395"/>
    </location>
</feature>
<dbReference type="Pfam" id="PF02847">
    <property type="entry name" value="MA3"/>
    <property type="match status" value="1"/>
</dbReference>
<feature type="domain" description="MI" evidence="10">
    <location>
        <begin position="424"/>
        <end position="540"/>
    </location>
</feature>
<comment type="similarity">
    <text evidence="2">Belongs to the CWC22 family.</text>
</comment>
<protein>
    <recommendedName>
        <fullName evidence="7">Pre-mRNA-splicing factor CWC22</fullName>
    </recommendedName>
    <alternativeName>
        <fullName evidence="8">Pre-mRNA-splicing factor cwc22</fullName>
    </alternativeName>
</protein>
<proteinExistence type="inferred from homology"/>
<evidence type="ECO:0000256" key="5">
    <source>
        <dbReference type="ARBA" id="ARBA00023187"/>
    </source>
</evidence>
<feature type="compositionally biased region" description="Basic and acidic residues" evidence="9">
    <location>
        <begin position="53"/>
        <end position="63"/>
    </location>
</feature>
<dbReference type="InterPro" id="IPR003890">
    <property type="entry name" value="MIF4G-like_typ-3"/>
</dbReference>
<evidence type="ECO:0000313" key="12">
    <source>
        <dbReference type="Proteomes" id="UP000664534"/>
    </source>
</evidence>
<dbReference type="Gene3D" id="1.25.40.180">
    <property type="match status" value="1"/>
</dbReference>
<dbReference type="PANTHER" id="PTHR18034:SF3">
    <property type="entry name" value="PRE-MRNA-SPLICING FACTOR CWC22 HOMOLOG"/>
    <property type="match status" value="1"/>
</dbReference>
<dbReference type="Proteomes" id="UP000664534">
    <property type="component" value="Unassembled WGS sequence"/>
</dbReference>
<keyword evidence="4" id="KW-0747">Spliceosome</keyword>
<keyword evidence="5" id="KW-0508">mRNA splicing</keyword>
<feature type="region of interest" description="Disordered" evidence="9">
    <location>
        <begin position="1303"/>
        <end position="1337"/>
    </location>
</feature>
<dbReference type="PROSITE" id="PS51366">
    <property type="entry name" value="MI"/>
    <property type="match status" value="1"/>
</dbReference>
<feature type="compositionally biased region" description="Low complexity" evidence="9">
    <location>
        <begin position="1491"/>
        <end position="1504"/>
    </location>
</feature>
<feature type="compositionally biased region" description="Polar residues" evidence="9">
    <location>
        <begin position="904"/>
        <end position="934"/>
    </location>
</feature>
<feature type="compositionally biased region" description="Basic residues" evidence="9">
    <location>
        <begin position="763"/>
        <end position="776"/>
    </location>
</feature>
<feature type="region of interest" description="Disordered" evidence="9">
    <location>
        <begin position="1229"/>
        <end position="1255"/>
    </location>
</feature>
<feature type="region of interest" description="Disordered" evidence="9">
    <location>
        <begin position="756"/>
        <end position="942"/>
    </location>
</feature>
<evidence type="ECO:0000256" key="7">
    <source>
        <dbReference type="ARBA" id="ARBA00040804"/>
    </source>
</evidence>
<evidence type="ECO:0000256" key="9">
    <source>
        <dbReference type="SAM" id="MobiDB-lite"/>
    </source>
</evidence>
<evidence type="ECO:0000256" key="8">
    <source>
        <dbReference type="ARBA" id="ARBA00069506"/>
    </source>
</evidence>
<gene>
    <name evidence="11" type="primary">CWC22</name>
    <name evidence="11" type="ORF">IMSHALPRED_000355</name>
</gene>
<dbReference type="GO" id="GO:0000398">
    <property type="term" value="P:mRNA splicing, via spliceosome"/>
    <property type="evidence" value="ECO:0007669"/>
    <property type="project" value="TreeGrafter"/>
</dbReference>
<keyword evidence="6" id="KW-0539">Nucleus</keyword>
<evidence type="ECO:0000313" key="11">
    <source>
        <dbReference type="EMBL" id="CAF9912585.1"/>
    </source>
</evidence>
<keyword evidence="12" id="KW-1185">Reference proteome</keyword>
<dbReference type="PANTHER" id="PTHR18034">
    <property type="entry name" value="CELL CYCLE CONTROL PROTEIN CWF22-RELATED"/>
    <property type="match status" value="1"/>
</dbReference>
<evidence type="ECO:0000259" key="10">
    <source>
        <dbReference type="PROSITE" id="PS51366"/>
    </source>
</evidence>